<feature type="transmembrane region" description="Helical" evidence="1">
    <location>
        <begin position="23"/>
        <end position="44"/>
    </location>
</feature>
<dbReference type="AlphaFoldDB" id="A0AAN6S0U5"/>
<keyword evidence="1" id="KW-0472">Membrane</keyword>
<evidence type="ECO:0000256" key="1">
    <source>
        <dbReference type="SAM" id="Phobius"/>
    </source>
</evidence>
<organism evidence="2 3">
    <name type="scientific">Diplogelasinospora grovesii</name>
    <dbReference type="NCBI Taxonomy" id="303347"/>
    <lineage>
        <taxon>Eukaryota</taxon>
        <taxon>Fungi</taxon>
        <taxon>Dikarya</taxon>
        <taxon>Ascomycota</taxon>
        <taxon>Pezizomycotina</taxon>
        <taxon>Sordariomycetes</taxon>
        <taxon>Sordariomycetidae</taxon>
        <taxon>Sordariales</taxon>
        <taxon>Diplogelasinosporaceae</taxon>
        <taxon>Diplogelasinospora</taxon>
    </lineage>
</organism>
<dbReference type="Proteomes" id="UP001303473">
    <property type="component" value="Unassembled WGS sequence"/>
</dbReference>
<proteinExistence type="predicted"/>
<comment type="caution">
    <text evidence="2">The sequence shown here is derived from an EMBL/GenBank/DDBJ whole genome shotgun (WGS) entry which is preliminary data.</text>
</comment>
<name>A0AAN6S0U5_9PEZI</name>
<keyword evidence="1" id="KW-0812">Transmembrane</keyword>
<keyword evidence="3" id="KW-1185">Reference proteome</keyword>
<accession>A0AAN6S0U5</accession>
<protein>
    <submittedName>
        <fullName evidence="2">Uncharacterized protein</fullName>
    </submittedName>
</protein>
<evidence type="ECO:0000313" key="2">
    <source>
        <dbReference type="EMBL" id="KAK3935868.1"/>
    </source>
</evidence>
<keyword evidence="1" id="KW-1133">Transmembrane helix</keyword>
<reference evidence="3" key="1">
    <citation type="journal article" date="2023" name="Mol. Phylogenet. Evol.">
        <title>Genome-scale phylogeny and comparative genomics of the fungal order Sordariales.</title>
        <authorList>
            <person name="Hensen N."/>
            <person name="Bonometti L."/>
            <person name="Westerberg I."/>
            <person name="Brannstrom I.O."/>
            <person name="Guillou S."/>
            <person name="Cros-Aarteil S."/>
            <person name="Calhoun S."/>
            <person name="Haridas S."/>
            <person name="Kuo A."/>
            <person name="Mondo S."/>
            <person name="Pangilinan J."/>
            <person name="Riley R."/>
            <person name="LaButti K."/>
            <person name="Andreopoulos B."/>
            <person name="Lipzen A."/>
            <person name="Chen C."/>
            <person name="Yan M."/>
            <person name="Daum C."/>
            <person name="Ng V."/>
            <person name="Clum A."/>
            <person name="Steindorff A."/>
            <person name="Ohm R.A."/>
            <person name="Martin F."/>
            <person name="Silar P."/>
            <person name="Natvig D.O."/>
            <person name="Lalanne C."/>
            <person name="Gautier V."/>
            <person name="Ament-Velasquez S.L."/>
            <person name="Kruys A."/>
            <person name="Hutchinson M.I."/>
            <person name="Powell A.J."/>
            <person name="Barry K."/>
            <person name="Miller A.N."/>
            <person name="Grigoriev I.V."/>
            <person name="Debuchy R."/>
            <person name="Gladieux P."/>
            <person name="Hiltunen Thoren M."/>
            <person name="Johannesson H."/>
        </authorList>
    </citation>
    <scope>NUCLEOTIDE SEQUENCE [LARGE SCALE GENOMIC DNA]</scope>
    <source>
        <strain evidence="3">CBS 340.73</strain>
    </source>
</reference>
<gene>
    <name evidence="2" type="ORF">QBC46DRAFT_412621</name>
</gene>
<sequence length="117" mass="13109">MSSTNDTTDTTATDSEWSLNQTILIVIIAILVTGGIILAVFYSWGNLLRYTNNRFTIRLGQNNPPPPAAPPQYTLSDRWRWGVYGLRMRLDMVWVRTRRLGRNAPIEGGDAGNDGQV</sequence>
<evidence type="ECO:0000313" key="3">
    <source>
        <dbReference type="Proteomes" id="UP001303473"/>
    </source>
</evidence>
<dbReference type="EMBL" id="MU853903">
    <property type="protein sequence ID" value="KAK3935868.1"/>
    <property type="molecule type" value="Genomic_DNA"/>
</dbReference>